<dbReference type="AlphaFoldDB" id="M4BLM5"/>
<reference evidence="1" key="2">
    <citation type="submission" date="2015-06" db="UniProtKB">
        <authorList>
            <consortium name="EnsemblProtists"/>
        </authorList>
    </citation>
    <scope>IDENTIFICATION</scope>
    <source>
        <strain evidence="1">Emoy2</strain>
    </source>
</reference>
<evidence type="ECO:0000313" key="2">
    <source>
        <dbReference type="Proteomes" id="UP000011713"/>
    </source>
</evidence>
<protein>
    <submittedName>
        <fullName evidence="1">Uncharacterized protein</fullName>
    </submittedName>
</protein>
<accession>M4BLM5</accession>
<dbReference type="HOGENOM" id="CLU_2228369_0_0_1"/>
<organism evidence="1 2">
    <name type="scientific">Hyaloperonospora arabidopsidis (strain Emoy2)</name>
    <name type="common">Downy mildew agent</name>
    <name type="synonym">Peronospora arabidopsidis</name>
    <dbReference type="NCBI Taxonomy" id="559515"/>
    <lineage>
        <taxon>Eukaryota</taxon>
        <taxon>Sar</taxon>
        <taxon>Stramenopiles</taxon>
        <taxon>Oomycota</taxon>
        <taxon>Peronosporomycetes</taxon>
        <taxon>Peronosporales</taxon>
        <taxon>Peronosporaceae</taxon>
        <taxon>Hyaloperonospora</taxon>
    </lineage>
</organism>
<reference evidence="2" key="1">
    <citation type="journal article" date="2010" name="Science">
        <title>Signatures of adaptation to obligate biotrophy in the Hyaloperonospora arabidopsidis genome.</title>
        <authorList>
            <person name="Baxter L."/>
            <person name="Tripathy S."/>
            <person name="Ishaque N."/>
            <person name="Boot N."/>
            <person name="Cabral A."/>
            <person name="Kemen E."/>
            <person name="Thines M."/>
            <person name="Ah-Fong A."/>
            <person name="Anderson R."/>
            <person name="Badejoko W."/>
            <person name="Bittner-Eddy P."/>
            <person name="Boore J.L."/>
            <person name="Chibucos M.C."/>
            <person name="Coates M."/>
            <person name="Dehal P."/>
            <person name="Delehaunty K."/>
            <person name="Dong S."/>
            <person name="Downton P."/>
            <person name="Dumas B."/>
            <person name="Fabro G."/>
            <person name="Fronick C."/>
            <person name="Fuerstenberg S.I."/>
            <person name="Fulton L."/>
            <person name="Gaulin E."/>
            <person name="Govers F."/>
            <person name="Hughes L."/>
            <person name="Humphray S."/>
            <person name="Jiang R.H."/>
            <person name="Judelson H."/>
            <person name="Kamoun S."/>
            <person name="Kyung K."/>
            <person name="Meijer H."/>
            <person name="Minx P."/>
            <person name="Morris P."/>
            <person name="Nelson J."/>
            <person name="Phuntumart V."/>
            <person name="Qutob D."/>
            <person name="Rehmany A."/>
            <person name="Rougon-Cardoso A."/>
            <person name="Ryden P."/>
            <person name="Torto-Alalibo T."/>
            <person name="Studholme D."/>
            <person name="Wang Y."/>
            <person name="Win J."/>
            <person name="Wood J."/>
            <person name="Clifton S.W."/>
            <person name="Rogers J."/>
            <person name="Van den Ackerveken G."/>
            <person name="Jones J.D."/>
            <person name="McDowell J.M."/>
            <person name="Beynon J."/>
            <person name="Tyler B.M."/>
        </authorList>
    </citation>
    <scope>NUCLEOTIDE SEQUENCE [LARGE SCALE GENOMIC DNA]</scope>
    <source>
        <strain evidence="2">Emoy2</strain>
    </source>
</reference>
<dbReference type="EMBL" id="JH598389">
    <property type="status" value="NOT_ANNOTATED_CDS"/>
    <property type="molecule type" value="Genomic_DNA"/>
</dbReference>
<sequence length="106" mass="11931">MQTAIEMKLTWILDSVNKLGVIGNVQVINTDSDQALKIAENIFMKLVKDLIYLSSECPPIFGDLVKKISIVALRVSNKEYKLATVCLDKDGQDPNHRHEQCDKILC</sequence>
<dbReference type="EnsemblProtists" id="HpaT807310">
    <property type="protein sequence ID" value="HpaP807310"/>
    <property type="gene ID" value="HpaG807310"/>
</dbReference>
<name>M4BLM5_HYAAE</name>
<evidence type="ECO:0000313" key="1">
    <source>
        <dbReference type="EnsemblProtists" id="HpaP807310"/>
    </source>
</evidence>
<keyword evidence="2" id="KW-1185">Reference proteome</keyword>
<proteinExistence type="predicted"/>
<dbReference type="VEuPathDB" id="FungiDB:HpaG807310"/>
<dbReference type="Proteomes" id="UP000011713">
    <property type="component" value="Unassembled WGS sequence"/>
</dbReference>
<dbReference type="InParanoid" id="M4BLM5"/>